<gene>
    <name evidence="2" type="ORF">TorRG33x02_177870</name>
</gene>
<dbReference type="AlphaFoldDB" id="A0A2P5ELL2"/>
<keyword evidence="1" id="KW-0472">Membrane</keyword>
<dbReference type="InParanoid" id="A0A2P5ELL2"/>
<dbReference type="Proteomes" id="UP000237000">
    <property type="component" value="Unassembled WGS sequence"/>
</dbReference>
<name>A0A2P5ELL2_TREOI</name>
<evidence type="ECO:0000256" key="1">
    <source>
        <dbReference type="SAM" id="Phobius"/>
    </source>
</evidence>
<accession>A0A2P5ELL2</accession>
<keyword evidence="1" id="KW-0812">Transmembrane</keyword>
<comment type="caution">
    <text evidence="2">The sequence shown here is derived from an EMBL/GenBank/DDBJ whole genome shotgun (WGS) entry which is preliminary data.</text>
</comment>
<sequence>MALLLSLVFIWILLLEIAYPFFVYGRLRELEFCSETVRRKCLRDVVSTLFLTPFSNTISGASLWDFRNYRFVSGNFWRFSESSIWKIIVASISSFFFFFFCKRQETTPKFST</sequence>
<feature type="transmembrane region" description="Helical" evidence="1">
    <location>
        <begin position="84"/>
        <end position="101"/>
    </location>
</feature>
<evidence type="ECO:0000313" key="2">
    <source>
        <dbReference type="EMBL" id="PON86446.1"/>
    </source>
</evidence>
<reference evidence="3" key="1">
    <citation type="submission" date="2016-06" db="EMBL/GenBank/DDBJ databases">
        <title>Parallel loss of symbiosis genes in relatives of nitrogen-fixing non-legume Parasponia.</title>
        <authorList>
            <person name="Van Velzen R."/>
            <person name="Holmer R."/>
            <person name="Bu F."/>
            <person name="Rutten L."/>
            <person name="Van Zeijl A."/>
            <person name="Liu W."/>
            <person name="Santuari L."/>
            <person name="Cao Q."/>
            <person name="Sharma T."/>
            <person name="Shen D."/>
            <person name="Roswanjaya Y."/>
            <person name="Wardhani T."/>
            <person name="Kalhor M.S."/>
            <person name="Jansen J."/>
            <person name="Van den Hoogen J."/>
            <person name="Gungor B."/>
            <person name="Hartog M."/>
            <person name="Hontelez J."/>
            <person name="Verver J."/>
            <person name="Yang W.-C."/>
            <person name="Schijlen E."/>
            <person name="Repin R."/>
            <person name="Schilthuizen M."/>
            <person name="Schranz E."/>
            <person name="Heidstra R."/>
            <person name="Miyata K."/>
            <person name="Fedorova E."/>
            <person name="Kohlen W."/>
            <person name="Bisseling T."/>
            <person name="Smit S."/>
            <person name="Geurts R."/>
        </authorList>
    </citation>
    <scope>NUCLEOTIDE SEQUENCE [LARGE SCALE GENOMIC DNA]</scope>
    <source>
        <strain evidence="3">cv. RG33-2</strain>
    </source>
</reference>
<keyword evidence="1" id="KW-1133">Transmembrane helix</keyword>
<feature type="transmembrane region" description="Helical" evidence="1">
    <location>
        <begin position="6"/>
        <end position="24"/>
    </location>
</feature>
<keyword evidence="3" id="KW-1185">Reference proteome</keyword>
<proteinExistence type="predicted"/>
<dbReference type="EMBL" id="JXTC01000132">
    <property type="protein sequence ID" value="PON86446.1"/>
    <property type="molecule type" value="Genomic_DNA"/>
</dbReference>
<organism evidence="2 3">
    <name type="scientific">Trema orientale</name>
    <name type="common">Charcoal tree</name>
    <name type="synonym">Celtis orientalis</name>
    <dbReference type="NCBI Taxonomy" id="63057"/>
    <lineage>
        <taxon>Eukaryota</taxon>
        <taxon>Viridiplantae</taxon>
        <taxon>Streptophyta</taxon>
        <taxon>Embryophyta</taxon>
        <taxon>Tracheophyta</taxon>
        <taxon>Spermatophyta</taxon>
        <taxon>Magnoliopsida</taxon>
        <taxon>eudicotyledons</taxon>
        <taxon>Gunneridae</taxon>
        <taxon>Pentapetalae</taxon>
        <taxon>rosids</taxon>
        <taxon>fabids</taxon>
        <taxon>Rosales</taxon>
        <taxon>Cannabaceae</taxon>
        <taxon>Trema</taxon>
    </lineage>
</organism>
<feature type="transmembrane region" description="Helical" evidence="1">
    <location>
        <begin position="45"/>
        <end position="64"/>
    </location>
</feature>
<protein>
    <recommendedName>
        <fullName evidence="4">Transmembrane protein</fullName>
    </recommendedName>
</protein>
<evidence type="ECO:0008006" key="4">
    <source>
        <dbReference type="Google" id="ProtNLM"/>
    </source>
</evidence>
<evidence type="ECO:0000313" key="3">
    <source>
        <dbReference type="Proteomes" id="UP000237000"/>
    </source>
</evidence>